<keyword evidence="2" id="KW-1185">Reference proteome</keyword>
<proteinExistence type="predicted"/>
<organism evidence="1 2">
    <name type="scientific">Candidatus Electrothrix aarhusensis</name>
    <dbReference type="NCBI Taxonomy" id="1859131"/>
    <lineage>
        <taxon>Bacteria</taxon>
        <taxon>Pseudomonadati</taxon>
        <taxon>Thermodesulfobacteriota</taxon>
        <taxon>Desulfobulbia</taxon>
        <taxon>Desulfobulbales</taxon>
        <taxon>Desulfobulbaceae</taxon>
        <taxon>Candidatus Electrothrix</taxon>
    </lineage>
</organism>
<accession>A0A444J1W7</accession>
<gene>
    <name evidence="1" type="ORF">H206_09788</name>
</gene>
<comment type="caution">
    <text evidence="1">The sequence shown here is derived from an EMBL/GenBank/DDBJ whole genome shotgun (WGS) entry which is preliminary data.</text>
</comment>
<dbReference type="AlphaFoldDB" id="A0A444J1W7"/>
<sequence>MDNNFSTLFDRQWKIPRRNELQVGIKSELEISSPCAG</sequence>
<dbReference type="EMBL" id="MTKO01000041">
    <property type="protein sequence ID" value="RWX47169.1"/>
    <property type="molecule type" value="Genomic_DNA"/>
</dbReference>
<dbReference type="Proteomes" id="UP000287853">
    <property type="component" value="Unassembled WGS sequence"/>
</dbReference>
<name>A0A444J1W7_9BACT</name>
<reference evidence="1 2" key="1">
    <citation type="submission" date="2017-01" db="EMBL/GenBank/DDBJ databases">
        <title>The cable genome- insights into the physiology and evolution of filamentous bacteria capable of sulfide oxidation via long distance electron transfer.</title>
        <authorList>
            <person name="Schreiber L."/>
            <person name="Bjerg J.T."/>
            <person name="Boggild A."/>
            <person name="Van De Vossenberg J."/>
            <person name="Meysman F."/>
            <person name="Nielsen L.P."/>
            <person name="Schramm A."/>
            <person name="Kjeldsen K.U."/>
        </authorList>
    </citation>
    <scope>NUCLEOTIDE SEQUENCE [LARGE SCALE GENOMIC DNA]</scope>
    <source>
        <strain evidence="1">MCF</strain>
    </source>
</reference>
<evidence type="ECO:0000313" key="2">
    <source>
        <dbReference type="Proteomes" id="UP000287853"/>
    </source>
</evidence>
<protein>
    <submittedName>
        <fullName evidence="1">Uncharacterized protein</fullName>
    </submittedName>
</protein>
<evidence type="ECO:0000313" key="1">
    <source>
        <dbReference type="EMBL" id="RWX47169.1"/>
    </source>
</evidence>